<evidence type="ECO:0000256" key="8">
    <source>
        <dbReference type="SAM" id="Phobius"/>
    </source>
</evidence>
<evidence type="ECO:0000256" key="4">
    <source>
        <dbReference type="ARBA" id="ARBA00022475"/>
    </source>
</evidence>
<protein>
    <submittedName>
        <fullName evidence="9">Na(+)/H(+) antiporter subunit E</fullName>
    </submittedName>
</protein>
<dbReference type="GO" id="GO:0015297">
    <property type="term" value="F:antiporter activity"/>
    <property type="evidence" value="ECO:0007669"/>
    <property type="project" value="UniProtKB-KW"/>
</dbReference>
<dbReference type="EMBL" id="BMLG01000001">
    <property type="protein sequence ID" value="GGM19202.1"/>
    <property type="molecule type" value="Genomic_DNA"/>
</dbReference>
<dbReference type="GO" id="GO:0008324">
    <property type="term" value="F:monoatomic cation transmembrane transporter activity"/>
    <property type="evidence" value="ECO:0007669"/>
    <property type="project" value="InterPro"/>
</dbReference>
<organism evidence="9 10">
    <name type="scientific">Paraliobacillus quinghaiensis</name>
    <dbReference type="NCBI Taxonomy" id="470815"/>
    <lineage>
        <taxon>Bacteria</taxon>
        <taxon>Bacillati</taxon>
        <taxon>Bacillota</taxon>
        <taxon>Bacilli</taxon>
        <taxon>Bacillales</taxon>
        <taxon>Bacillaceae</taxon>
        <taxon>Paraliobacillus</taxon>
    </lineage>
</organism>
<accession>A0A917WPF1</accession>
<keyword evidence="4" id="KW-1003">Cell membrane</keyword>
<evidence type="ECO:0000256" key="5">
    <source>
        <dbReference type="ARBA" id="ARBA00022692"/>
    </source>
</evidence>
<evidence type="ECO:0000313" key="10">
    <source>
        <dbReference type="Proteomes" id="UP000618460"/>
    </source>
</evidence>
<reference evidence="9" key="2">
    <citation type="submission" date="2020-09" db="EMBL/GenBank/DDBJ databases">
        <authorList>
            <person name="Sun Q."/>
            <person name="Zhou Y."/>
        </authorList>
    </citation>
    <scope>NUCLEOTIDE SEQUENCE</scope>
    <source>
        <strain evidence="9">CGMCC 1.6333</strain>
    </source>
</reference>
<proteinExistence type="inferred from homology"/>
<comment type="caution">
    <text evidence="9">The sequence shown here is derived from an EMBL/GenBank/DDBJ whole genome shotgun (WGS) entry which is preliminary data.</text>
</comment>
<dbReference type="OrthoDB" id="9800498at2"/>
<keyword evidence="5 8" id="KW-0812">Transmembrane</keyword>
<keyword evidence="3" id="KW-0813">Transport</keyword>
<dbReference type="NCBIfam" id="NF009292">
    <property type="entry name" value="PRK12651.1-3"/>
    <property type="match status" value="1"/>
</dbReference>
<dbReference type="InterPro" id="IPR002758">
    <property type="entry name" value="Cation_antiport_E"/>
</dbReference>
<evidence type="ECO:0000313" key="9">
    <source>
        <dbReference type="EMBL" id="GGM19202.1"/>
    </source>
</evidence>
<feature type="transmembrane region" description="Helical" evidence="8">
    <location>
        <begin position="22"/>
        <end position="42"/>
    </location>
</feature>
<reference evidence="9" key="1">
    <citation type="journal article" date="2014" name="Int. J. Syst. Evol. Microbiol.">
        <title>Complete genome sequence of Corynebacterium casei LMG S-19264T (=DSM 44701T), isolated from a smear-ripened cheese.</title>
        <authorList>
            <consortium name="US DOE Joint Genome Institute (JGI-PGF)"/>
            <person name="Walter F."/>
            <person name="Albersmeier A."/>
            <person name="Kalinowski J."/>
            <person name="Ruckert C."/>
        </authorList>
    </citation>
    <scope>NUCLEOTIDE SEQUENCE</scope>
    <source>
        <strain evidence="9">CGMCC 1.6333</strain>
    </source>
</reference>
<comment type="subcellular location">
    <subcellularLocation>
        <location evidence="1">Cell membrane</location>
        <topology evidence="1">Multi-pass membrane protein</topology>
    </subcellularLocation>
</comment>
<dbReference type="Proteomes" id="UP000618460">
    <property type="component" value="Unassembled WGS sequence"/>
</dbReference>
<keyword evidence="3" id="KW-0050">Antiport</keyword>
<evidence type="ECO:0000256" key="7">
    <source>
        <dbReference type="ARBA" id="ARBA00023136"/>
    </source>
</evidence>
<keyword evidence="6 8" id="KW-1133">Transmembrane helix</keyword>
<evidence type="ECO:0000256" key="3">
    <source>
        <dbReference type="ARBA" id="ARBA00022449"/>
    </source>
</evidence>
<dbReference type="Pfam" id="PF01899">
    <property type="entry name" value="MNHE"/>
    <property type="match status" value="1"/>
</dbReference>
<keyword evidence="10" id="KW-1185">Reference proteome</keyword>
<dbReference type="GO" id="GO:0005886">
    <property type="term" value="C:plasma membrane"/>
    <property type="evidence" value="ECO:0007669"/>
    <property type="project" value="UniProtKB-SubCell"/>
</dbReference>
<comment type="similarity">
    <text evidence="2">Belongs to the CPA3 antiporters (TC 2.A.63) subunit E family.</text>
</comment>
<dbReference type="AlphaFoldDB" id="A0A917WPF1"/>
<dbReference type="PANTHER" id="PTHR34584">
    <property type="entry name" value="NA(+)/H(+) ANTIPORTER SUBUNIT E1"/>
    <property type="match status" value="1"/>
</dbReference>
<dbReference type="PIRSF" id="PIRSF019239">
    <property type="entry name" value="MrpE"/>
    <property type="match status" value="1"/>
</dbReference>
<evidence type="ECO:0000256" key="6">
    <source>
        <dbReference type="ARBA" id="ARBA00022989"/>
    </source>
</evidence>
<feature type="transmembrane region" description="Helical" evidence="8">
    <location>
        <begin position="54"/>
        <end position="80"/>
    </location>
</feature>
<keyword evidence="7 8" id="KW-0472">Membrane</keyword>
<sequence>MALQILLNLSLAVIWMLLSSQFTFSSFLIGYVLGILLLYVFRKILKFDIYFSKIIAFVRLVLVFIKEMIIANLNVAKIVLSPKMKAKPGIIAYPTELKSGFEVTLLASLITLTPGTLVMSFSDNQKTLYVHTLDIDSKEEVIAGIKSSFEKGILEVTD</sequence>
<dbReference type="RefSeq" id="WP_117152697.1">
    <property type="nucleotide sequence ID" value="NZ_BMLG01000001.1"/>
</dbReference>
<dbReference type="PANTHER" id="PTHR34584:SF1">
    <property type="entry name" value="NA(+)_H(+) ANTIPORTER SUBUNIT E1"/>
    <property type="match status" value="1"/>
</dbReference>
<feature type="transmembrane region" description="Helical" evidence="8">
    <location>
        <begin position="100"/>
        <end position="121"/>
    </location>
</feature>
<name>A0A917WPF1_9BACI</name>
<gene>
    <name evidence="9" type="primary">mrpE</name>
    <name evidence="9" type="ORF">GCM10011351_01340</name>
</gene>
<evidence type="ECO:0000256" key="1">
    <source>
        <dbReference type="ARBA" id="ARBA00004651"/>
    </source>
</evidence>
<evidence type="ECO:0000256" key="2">
    <source>
        <dbReference type="ARBA" id="ARBA00006228"/>
    </source>
</evidence>